<dbReference type="Proteomes" id="UP000030706">
    <property type="component" value="Unassembled WGS sequence"/>
</dbReference>
<proteinExistence type="predicted"/>
<gene>
    <name evidence="1" type="ORF">M438DRAFT_410197</name>
</gene>
<name>A0A074WZ15_AURPU</name>
<reference evidence="1 2" key="1">
    <citation type="journal article" date="2014" name="BMC Genomics">
        <title>Genome sequencing of four Aureobasidium pullulans varieties: biotechnological potential, stress tolerance, and description of new species.</title>
        <authorList>
            <person name="Gostin Ar C."/>
            <person name="Ohm R.A."/>
            <person name="Kogej T."/>
            <person name="Sonjak S."/>
            <person name="Turk M."/>
            <person name="Zajc J."/>
            <person name="Zalar P."/>
            <person name="Grube M."/>
            <person name="Sun H."/>
            <person name="Han J."/>
            <person name="Sharma A."/>
            <person name="Chiniquy J."/>
            <person name="Ngan C.Y."/>
            <person name="Lipzen A."/>
            <person name="Barry K."/>
            <person name="Grigoriev I.V."/>
            <person name="Gunde-Cimerman N."/>
        </authorList>
    </citation>
    <scope>NUCLEOTIDE SEQUENCE [LARGE SCALE GENOMIC DNA]</scope>
    <source>
        <strain evidence="1 2">EXF-150</strain>
    </source>
</reference>
<accession>A0A074WZ15</accession>
<keyword evidence="2" id="KW-1185">Reference proteome</keyword>
<protein>
    <submittedName>
        <fullName evidence="1">Uncharacterized protein</fullName>
    </submittedName>
</protein>
<dbReference type="GeneID" id="40752380"/>
<organism evidence="1 2">
    <name type="scientific">Aureobasidium pullulans EXF-150</name>
    <dbReference type="NCBI Taxonomy" id="1043002"/>
    <lineage>
        <taxon>Eukaryota</taxon>
        <taxon>Fungi</taxon>
        <taxon>Dikarya</taxon>
        <taxon>Ascomycota</taxon>
        <taxon>Pezizomycotina</taxon>
        <taxon>Dothideomycetes</taxon>
        <taxon>Dothideomycetidae</taxon>
        <taxon>Dothideales</taxon>
        <taxon>Saccotheciaceae</taxon>
        <taxon>Aureobasidium</taxon>
    </lineage>
</organism>
<sequence length="304" mass="34475">MARSICDIDWSIDDKTQEEWAKQRGAWATSSEQAKSGKARNVWANLIDLARFYLHGREWKGRRSLVAARKSMNDWEVDDKECGFEEEYPSSKEVEYEYPGEQEYPDPFEESVLAWGQRCQGYTEGLSVLCGTFSSTLEPLRDLAVPDRSCKVHVPVLTWVNDTVVCVPGLPVPLCLTGLTVPVSSIRMGCLQSLCQLDLREQHSSRRTSRLRVFLSTTQRNRQTRQDVILQTLKNPRVDWAYCPTLPTAILFSILVRLTTCAHLPRTIYYQQKSVAIIIFGGLLETVAFSFCDSNTPPGPCIRS</sequence>
<dbReference type="HOGENOM" id="CLU_915218_0_0_1"/>
<evidence type="ECO:0000313" key="2">
    <source>
        <dbReference type="Proteomes" id="UP000030706"/>
    </source>
</evidence>
<dbReference type="RefSeq" id="XP_029754647.1">
    <property type="nucleotide sequence ID" value="XM_029910074.1"/>
</dbReference>
<dbReference type="EMBL" id="KL585023">
    <property type="protein sequence ID" value="KEQ78460.1"/>
    <property type="molecule type" value="Genomic_DNA"/>
</dbReference>
<evidence type="ECO:0000313" key="1">
    <source>
        <dbReference type="EMBL" id="KEQ78460.1"/>
    </source>
</evidence>
<dbReference type="AlphaFoldDB" id="A0A074WZ15"/>